<name>A0A8H6H6X8_9AGAR</name>
<gene>
    <name evidence="9" type="ORF">DFP72DRAFT_1113663</name>
</gene>
<evidence type="ECO:0000256" key="5">
    <source>
        <dbReference type="ARBA" id="ARBA00034808"/>
    </source>
</evidence>
<organism evidence="9 10">
    <name type="scientific">Ephemerocybe angulata</name>
    <dbReference type="NCBI Taxonomy" id="980116"/>
    <lineage>
        <taxon>Eukaryota</taxon>
        <taxon>Fungi</taxon>
        <taxon>Dikarya</taxon>
        <taxon>Basidiomycota</taxon>
        <taxon>Agaricomycotina</taxon>
        <taxon>Agaricomycetes</taxon>
        <taxon>Agaricomycetidae</taxon>
        <taxon>Agaricales</taxon>
        <taxon>Agaricineae</taxon>
        <taxon>Psathyrellaceae</taxon>
        <taxon>Ephemerocybe</taxon>
    </lineage>
</organism>
<comment type="similarity">
    <text evidence="1">Belongs to the helicase family. RecQ subfamily.</text>
</comment>
<dbReference type="GO" id="GO:0016787">
    <property type="term" value="F:hydrolase activity"/>
    <property type="evidence" value="ECO:0007669"/>
    <property type="project" value="UniProtKB-KW"/>
</dbReference>
<dbReference type="EMBL" id="JACGCI010000234">
    <property type="protein sequence ID" value="KAF6741553.1"/>
    <property type="molecule type" value="Genomic_DNA"/>
</dbReference>
<dbReference type="SUPFAM" id="SSF52540">
    <property type="entry name" value="P-loop containing nucleoside triphosphate hydrolases"/>
    <property type="match status" value="1"/>
</dbReference>
<sequence length="629" mass="70207">MDQDSEAWLEETLCKAFKVQKLRLFQLQHALDLRNGRDVFLTIATGQGKTTVLLSPLVAAMGRSEKGIGIGIVPTKALAQQLEKTALAVGVRAVAVTEDTIREADASGVDLFKVLSMDGVRLAVMSPQMLRSERFNAWIRSARIREAIRWMLIDEAHLVLEESSTFKTPYANIALMRSRLPSSTVWCAVTGSVTPANAPVAATLLGFRPGLYVDARYRLDRPLIKYIPRILQHPTSNGQYLDLAPTIPRFLTSAQQITPTLIFAESIATSHAIMCFLDSLIPPSVPNRTQIIKLYNSLMPIEYRQNFIREITSGTTLRIGVVTDSLTYGLDIPNLPRVIVFDLCASPEIMKQKMGRCGRNGCPATAITYVPAWVEEIPAHEVQSQKAKDDARRRAALHPMLLKWFNPTLHQCPRLTDNQYYGDDFQPEDNCCVVCSPDPERDTDCAAIEEWKTELQARQPTESRAGSKLPRSDGLVQSERDELKKELLQWRCATWNSLRKSTAKDRHTPAEVFLPTHILQYLVNHAHICSTYPHFKLVMSGWRNVSDQGQALHSWLQLVLANAASTSTTVTLSSKLKLVLRPPQNVDAQGAQPGDKSGKRMMDAETSGSSRKSKRPRLTMKGKENNNKA</sequence>
<evidence type="ECO:0000256" key="2">
    <source>
        <dbReference type="ARBA" id="ARBA00022741"/>
    </source>
</evidence>
<dbReference type="Proteomes" id="UP000521943">
    <property type="component" value="Unassembled WGS sequence"/>
</dbReference>
<keyword evidence="10" id="KW-1185">Reference proteome</keyword>
<feature type="compositionally biased region" description="Basic residues" evidence="6">
    <location>
        <begin position="611"/>
        <end position="620"/>
    </location>
</feature>
<proteinExistence type="inferred from homology"/>
<dbReference type="GO" id="GO:0005634">
    <property type="term" value="C:nucleus"/>
    <property type="evidence" value="ECO:0007669"/>
    <property type="project" value="TreeGrafter"/>
</dbReference>
<keyword evidence="3" id="KW-0067">ATP-binding</keyword>
<dbReference type="GO" id="GO:0005694">
    <property type="term" value="C:chromosome"/>
    <property type="evidence" value="ECO:0007669"/>
    <property type="project" value="TreeGrafter"/>
</dbReference>
<keyword evidence="2" id="KW-0547">Nucleotide-binding</keyword>
<dbReference type="SMART" id="SM00487">
    <property type="entry name" value="DEXDc"/>
    <property type="match status" value="1"/>
</dbReference>
<feature type="region of interest" description="Disordered" evidence="6">
    <location>
        <begin position="583"/>
        <end position="629"/>
    </location>
</feature>
<dbReference type="GO" id="GO:0005524">
    <property type="term" value="F:ATP binding"/>
    <property type="evidence" value="ECO:0007669"/>
    <property type="project" value="UniProtKB-KW"/>
</dbReference>
<keyword evidence="9" id="KW-0378">Hydrolase</keyword>
<dbReference type="InterPro" id="IPR001650">
    <property type="entry name" value="Helicase_C-like"/>
</dbReference>
<dbReference type="EC" id="5.6.2.4" evidence="5"/>
<dbReference type="Gene3D" id="3.40.50.300">
    <property type="entry name" value="P-loop containing nucleotide triphosphate hydrolases"/>
    <property type="match status" value="2"/>
</dbReference>
<dbReference type="AlphaFoldDB" id="A0A8H6H6X8"/>
<comment type="caution">
    <text evidence="9">The sequence shown here is derived from an EMBL/GenBank/DDBJ whole genome shotgun (WGS) entry which is preliminary data.</text>
</comment>
<feature type="domain" description="Helicase C-terminal" evidence="8">
    <location>
        <begin position="246"/>
        <end position="420"/>
    </location>
</feature>
<comment type="catalytic activity">
    <reaction evidence="4">
        <text>Couples ATP hydrolysis with the unwinding of duplex DNA by translocating in the 3'-5' direction.</text>
        <dbReference type="EC" id="5.6.2.4"/>
    </reaction>
</comment>
<evidence type="ECO:0000313" key="9">
    <source>
        <dbReference type="EMBL" id="KAF6741553.1"/>
    </source>
</evidence>
<dbReference type="Pfam" id="PF00270">
    <property type="entry name" value="DEAD"/>
    <property type="match status" value="1"/>
</dbReference>
<accession>A0A8H6H6X8</accession>
<feature type="domain" description="Helicase ATP-binding" evidence="7">
    <location>
        <begin position="30"/>
        <end position="213"/>
    </location>
</feature>
<dbReference type="PANTHER" id="PTHR13710:SF145">
    <property type="entry name" value="ATP-DEPENDENT DNA HELICASE"/>
    <property type="match status" value="1"/>
</dbReference>
<dbReference type="InterPro" id="IPR011545">
    <property type="entry name" value="DEAD/DEAH_box_helicase_dom"/>
</dbReference>
<dbReference type="Pfam" id="PF00271">
    <property type="entry name" value="Helicase_C"/>
    <property type="match status" value="1"/>
</dbReference>
<evidence type="ECO:0000256" key="4">
    <source>
        <dbReference type="ARBA" id="ARBA00034617"/>
    </source>
</evidence>
<evidence type="ECO:0000259" key="8">
    <source>
        <dbReference type="PROSITE" id="PS51194"/>
    </source>
</evidence>
<dbReference type="InterPro" id="IPR014001">
    <property type="entry name" value="Helicase_ATP-bd"/>
</dbReference>
<dbReference type="PROSITE" id="PS51194">
    <property type="entry name" value="HELICASE_CTER"/>
    <property type="match status" value="1"/>
</dbReference>
<dbReference type="InterPro" id="IPR027417">
    <property type="entry name" value="P-loop_NTPase"/>
</dbReference>
<evidence type="ECO:0000256" key="1">
    <source>
        <dbReference type="ARBA" id="ARBA00005446"/>
    </source>
</evidence>
<feature type="region of interest" description="Disordered" evidence="6">
    <location>
        <begin position="456"/>
        <end position="476"/>
    </location>
</feature>
<evidence type="ECO:0000259" key="7">
    <source>
        <dbReference type="PROSITE" id="PS51192"/>
    </source>
</evidence>
<dbReference type="GO" id="GO:0003676">
    <property type="term" value="F:nucleic acid binding"/>
    <property type="evidence" value="ECO:0007669"/>
    <property type="project" value="InterPro"/>
</dbReference>
<evidence type="ECO:0000256" key="6">
    <source>
        <dbReference type="SAM" id="MobiDB-lite"/>
    </source>
</evidence>
<reference evidence="9 10" key="1">
    <citation type="submission" date="2020-07" db="EMBL/GenBank/DDBJ databases">
        <title>Comparative genomics of pyrophilous fungi reveals a link between fire events and developmental genes.</title>
        <authorList>
            <consortium name="DOE Joint Genome Institute"/>
            <person name="Steindorff A.S."/>
            <person name="Carver A."/>
            <person name="Calhoun S."/>
            <person name="Stillman K."/>
            <person name="Liu H."/>
            <person name="Lipzen A."/>
            <person name="Pangilinan J."/>
            <person name="Labutti K."/>
            <person name="Bruns T.D."/>
            <person name="Grigoriev I.V."/>
        </authorList>
    </citation>
    <scope>NUCLEOTIDE SEQUENCE [LARGE SCALE GENOMIC DNA]</scope>
    <source>
        <strain evidence="9 10">CBS 144469</strain>
    </source>
</reference>
<dbReference type="OrthoDB" id="2995840at2759"/>
<protein>
    <recommendedName>
        <fullName evidence="5">DNA 3'-5' helicase</fullName>
        <ecNumber evidence="5">5.6.2.4</ecNumber>
    </recommendedName>
</protein>
<evidence type="ECO:0000256" key="3">
    <source>
        <dbReference type="ARBA" id="ARBA00022840"/>
    </source>
</evidence>
<evidence type="ECO:0000313" key="10">
    <source>
        <dbReference type="Proteomes" id="UP000521943"/>
    </source>
</evidence>
<dbReference type="PANTHER" id="PTHR13710">
    <property type="entry name" value="DNA HELICASE RECQ FAMILY MEMBER"/>
    <property type="match status" value="1"/>
</dbReference>
<dbReference type="PROSITE" id="PS51192">
    <property type="entry name" value="HELICASE_ATP_BIND_1"/>
    <property type="match status" value="1"/>
</dbReference>
<dbReference type="GO" id="GO:0043138">
    <property type="term" value="F:3'-5' DNA helicase activity"/>
    <property type="evidence" value="ECO:0007669"/>
    <property type="project" value="UniProtKB-EC"/>
</dbReference>